<dbReference type="InterPro" id="IPR010664">
    <property type="entry name" value="LipoPS_assembly_LptC-rel"/>
</dbReference>
<keyword evidence="4" id="KW-1133">Transmembrane helix</keyword>
<protein>
    <submittedName>
        <fullName evidence="6">LPS export ABC transporter periplasmic protein LptC</fullName>
    </submittedName>
</protein>
<dbReference type="OrthoDB" id="5797118at2"/>
<dbReference type="GO" id="GO:0030288">
    <property type="term" value="C:outer membrane-bounded periplasmic space"/>
    <property type="evidence" value="ECO:0007669"/>
    <property type="project" value="TreeGrafter"/>
</dbReference>
<keyword evidence="1" id="KW-1003">Cell membrane</keyword>
<evidence type="ECO:0000256" key="1">
    <source>
        <dbReference type="ARBA" id="ARBA00022475"/>
    </source>
</evidence>
<evidence type="ECO:0000313" key="7">
    <source>
        <dbReference type="Proteomes" id="UP000235116"/>
    </source>
</evidence>
<dbReference type="EMBL" id="CP022684">
    <property type="protein sequence ID" value="AUM14057.1"/>
    <property type="molecule type" value="Genomic_DNA"/>
</dbReference>
<evidence type="ECO:0000256" key="5">
    <source>
        <dbReference type="ARBA" id="ARBA00023136"/>
    </source>
</evidence>
<proteinExistence type="predicted"/>
<dbReference type="InterPro" id="IPR052363">
    <property type="entry name" value="LPS_export_LptC"/>
</dbReference>
<keyword evidence="3" id="KW-0812">Transmembrane</keyword>
<dbReference type="PANTHER" id="PTHR37481:SF1">
    <property type="entry name" value="LIPOPOLYSACCHARIDE EXPORT SYSTEM PROTEIN LPTC"/>
    <property type="match status" value="1"/>
</dbReference>
<evidence type="ECO:0000256" key="4">
    <source>
        <dbReference type="ARBA" id="ARBA00022989"/>
    </source>
</evidence>
<dbReference type="AlphaFoldDB" id="A0A2K9LPA0"/>
<evidence type="ECO:0000313" key="6">
    <source>
        <dbReference type="EMBL" id="AUM14057.1"/>
    </source>
</evidence>
<name>A0A2K9LPA0_9GAMM</name>
<evidence type="ECO:0000256" key="2">
    <source>
        <dbReference type="ARBA" id="ARBA00022519"/>
    </source>
</evidence>
<dbReference type="PANTHER" id="PTHR37481">
    <property type="entry name" value="LIPOPOLYSACCHARIDE EXPORT SYSTEM PROTEIN LPTC"/>
    <property type="match status" value="1"/>
</dbReference>
<keyword evidence="5" id="KW-0472">Membrane</keyword>
<dbReference type="NCBIfam" id="TIGR04409">
    <property type="entry name" value="LptC_YrbK"/>
    <property type="match status" value="1"/>
</dbReference>
<dbReference type="Proteomes" id="UP000235116">
    <property type="component" value="Chromosome"/>
</dbReference>
<keyword evidence="7" id="KW-1185">Reference proteome</keyword>
<gene>
    <name evidence="6" type="primary">lptC</name>
    <name evidence="6" type="ORF">Kalk_17205</name>
</gene>
<organism evidence="6 7">
    <name type="scientific">Ketobacter alkanivorans</name>
    <dbReference type="NCBI Taxonomy" id="1917421"/>
    <lineage>
        <taxon>Bacteria</taxon>
        <taxon>Pseudomonadati</taxon>
        <taxon>Pseudomonadota</taxon>
        <taxon>Gammaproteobacteria</taxon>
        <taxon>Pseudomonadales</taxon>
        <taxon>Ketobacteraceae</taxon>
        <taxon>Ketobacter</taxon>
    </lineage>
</organism>
<dbReference type="GO" id="GO:0015221">
    <property type="term" value="F:lipopolysaccharide transmembrane transporter activity"/>
    <property type="evidence" value="ECO:0007669"/>
    <property type="project" value="InterPro"/>
</dbReference>
<sequence>MKQQNQLILSSLFLALFVVGTYTYMKWDQWFSPKQHASTTYDQPDMVAIELQQHSYDKHGNKEFLLDAESMLQYVASNRNLMVKPTITFFEQQQESWKTSAASATSDNEANKLNLSGNVTVVQQGVREAAVLETETLILYPRESYATTDDKVVIRQSGVYIEATGLDADLTNNRITLRHKVTSIYEPEKS</sequence>
<evidence type="ECO:0000256" key="3">
    <source>
        <dbReference type="ARBA" id="ARBA00022692"/>
    </source>
</evidence>
<dbReference type="Gene3D" id="2.60.450.10">
    <property type="entry name" value="Lipopolysaccharide (LPS) transport protein A like domain"/>
    <property type="match status" value="1"/>
</dbReference>
<dbReference type="KEGG" id="kak:Kalk_17205"/>
<dbReference type="GO" id="GO:0005886">
    <property type="term" value="C:plasma membrane"/>
    <property type="evidence" value="ECO:0007669"/>
    <property type="project" value="InterPro"/>
</dbReference>
<keyword evidence="2" id="KW-0997">Cell inner membrane</keyword>
<dbReference type="InterPro" id="IPR026265">
    <property type="entry name" value="LptC"/>
</dbReference>
<accession>A0A2K9LPA0</accession>
<dbReference type="Pfam" id="PF06835">
    <property type="entry name" value="LptC"/>
    <property type="match status" value="1"/>
</dbReference>
<dbReference type="RefSeq" id="WP_101895432.1">
    <property type="nucleotide sequence ID" value="NZ_CP022684.1"/>
</dbReference>
<reference evidence="7" key="1">
    <citation type="submission" date="2017-08" db="EMBL/GenBank/DDBJ databases">
        <title>Direct submision.</title>
        <authorList>
            <person name="Kim S.-J."/>
            <person name="Rhee S.-K."/>
        </authorList>
    </citation>
    <scope>NUCLEOTIDE SEQUENCE [LARGE SCALE GENOMIC DNA]</scope>
    <source>
        <strain evidence="7">GI5</strain>
    </source>
</reference>
<dbReference type="GO" id="GO:0017089">
    <property type="term" value="F:glycolipid transfer activity"/>
    <property type="evidence" value="ECO:0007669"/>
    <property type="project" value="TreeGrafter"/>
</dbReference>